<sequence length="156" mass="17952">GLQKTIDKLEKKWSEAGIPTCGKKYPLKKFEKILEEDKKLQKSSQRKRSAIQKKNEAIFHQKLANLFNIAKVNVEKYLTDDKKLFLSGQRSKSRFGLIDNVVQLSSAENTEDAMDVEPVDTNEPDKVDQSNYKSGIEDETVANTLIEKKKRNCYFH</sequence>
<evidence type="ECO:0000313" key="2">
    <source>
        <dbReference type="EMBL" id="CAG5100700.1"/>
    </source>
</evidence>
<name>A0A8J2MPM3_COTCN</name>
<dbReference type="AlphaFoldDB" id="A0A8J2MPM3"/>
<evidence type="ECO:0000256" key="1">
    <source>
        <dbReference type="SAM" id="MobiDB-lite"/>
    </source>
</evidence>
<protein>
    <submittedName>
        <fullName evidence="2">Uncharacterized protein</fullName>
    </submittedName>
</protein>
<gene>
    <name evidence="2" type="ORF">HICCMSTLAB_LOCUS9773</name>
</gene>
<keyword evidence="3" id="KW-1185">Reference proteome</keyword>
<dbReference type="Proteomes" id="UP000786811">
    <property type="component" value="Unassembled WGS sequence"/>
</dbReference>
<proteinExistence type="predicted"/>
<dbReference type="OrthoDB" id="7697800at2759"/>
<feature type="compositionally biased region" description="Acidic residues" evidence="1">
    <location>
        <begin position="109"/>
        <end position="122"/>
    </location>
</feature>
<evidence type="ECO:0000313" key="3">
    <source>
        <dbReference type="Proteomes" id="UP000786811"/>
    </source>
</evidence>
<accession>A0A8J2MPM3</accession>
<feature type="non-terminal residue" evidence="2">
    <location>
        <position position="1"/>
    </location>
</feature>
<feature type="region of interest" description="Disordered" evidence="1">
    <location>
        <begin position="109"/>
        <end position="132"/>
    </location>
</feature>
<reference evidence="2" key="1">
    <citation type="submission" date="2021-04" db="EMBL/GenBank/DDBJ databases">
        <authorList>
            <person name="Chebbi M.A.C M."/>
        </authorList>
    </citation>
    <scope>NUCLEOTIDE SEQUENCE</scope>
</reference>
<organism evidence="2 3">
    <name type="scientific">Cotesia congregata</name>
    <name type="common">Parasitoid wasp</name>
    <name type="synonym">Apanteles congregatus</name>
    <dbReference type="NCBI Taxonomy" id="51543"/>
    <lineage>
        <taxon>Eukaryota</taxon>
        <taxon>Metazoa</taxon>
        <taxon>Ecdysozoa</taxon>
        <taxon>Arthropoda</taxon>
        <taxon>Hexapoda</taxon>
        <taxon>Insecta</taxon>
        <taxon>Pterygota</taxon>
        <taxon>Neoptera</taxon>
        <taxon>Endopterygota</taxon>
        <taxon>Hymenoptera</taxon>
        <taxon>Apocrita</taxon>
        <taxon>Ichneumonoidea</taxon>
        <taxon>Braconidae</taxon>
        <taxon>Microgastrinae</taxon>
        <taxon>Cotesia</taxon>
    </lineage>
</organism>
<comment type="caution">
    <text evidence="2">The sequence shown here is derived from an EMBL/GenBank/DDBJ whole genome shotgun (WGS) entry which is preliminary data.</text>
</comment>
<dbReference type="EMBL" id="CAJNRD030001122">
    <property type="protein sequence ID" value="CAG5100700.1"/>
    <property type="molecule type" value="Genomic_DNA"/>
</dbReference>